<name>A0A1I4UNA2_9GAMM</name>
<dbReference type="OrthoDB" id="9816400at2"/>
<sequence>YYNYFRTYDPSMGRYTQSDPIGLMGGVNTFGYAQANPLIFIDIFGLCPTTSIRRVPGSSTFETQVLDEYGHPKLLILPTSEEATVGIPMKSVLKRFLPARVAEALSDVADLQYGYRVHAEYEIWQEMEYVEGVIYDTRPGAKIGDIVSGPFPVSPGIRSTEIFNYRPTGIKHREVIWKVCAGGHCETFGAWDY</sequence>
<protein>
    <submittedName>
        <fullName evidence="1">RHS repeat-associated core domain-containing protein</fullName>
    </submittedName>
</protein>
<reference evidence="2" key="1">
    <citation type="submission" date="2016-10" db="EMBL/GenBank/DDBJ databases">
        <authorList>
            <person name="Varghese N."/>
            <person name="Submissions S."/>
        </authorList>
    </citation>
    <scope>NUCLEOTIDE SEQUENCE [LARGE SCALE GENOMIC DNA]</scope>
    <source>
        <strain evidence="2">DSM 24213</strain>
    </source>
</reference>
<feature type="non-terminal residue" evidence="1">
    <location>
        <position position="1"/>
    </location>
</feature>
<evidence type="ECO:0000313" key="2">
    <source>
        <dbReference type="Proteomes" id="UP000243629"/>
    </source>
</evidence>
<dbReference type="RefSeq" id="WP_143069618.1">
    <property type="nucleotide sequence ID" value="NZ_FOUI01000027.1"/>
</dbReference>
<dbReference type="InterPro" id="IPR022385">
    <property type="entry name" value="Rhs_assc_core"/>
</dbReference>
<dbReference type="Proteomes" id="UP000243629">
    <property type="component" value="Unassembled WGS sequence"/>
</dbReference>
<organism evidence="1 2">
    <name type="scientific">Halopseudomonas yangmingensis</name>
    <dbReference type="NCBI Taxonomy" id="1720063"/>
    <lineage>
        <taxon>Bacteria</taxon>
        <taxon>Pseudomonadati</taxon>
        <taxon>Pseudomonadota</taxon>
        <taxon>Gammaproteobacteria</taxon>
        <taxon>Pseudomonadales</taxon>
        <taxon>Pseudomonadaceae</taxon>
        <taxon>Halopseudomonas</taxon>
    </lineage>
</organism>
<dbReference type="NCBIfam" id="TIGR03696">
    <property type="entry name" value="Rhs_assc_core"/>
    <property type="match status" value="1"/>
</dbReference>
<dbReference type="STRING" id="1720063.SAMN05216217_1278"/>
<gene>
    <name evidence="1" type="ORF">SAMN05216217_1278</name>
</gene>
<accession>A0A1I4UNA2</accession>
<proteinExistence type="predicted"/>
<keyword evidence="2" id="KW-1185">Reference proteome</keyword>
<dbReference type="AlphaFoldDB" id="A0A1I4UNA2"/>
<evidence type="ECO:0000313" key="1">
    <source>
        <dbReference type="EMBL" id="SFM90411.1"/>
    </source>
</evidence>
<dbReference type="EMBL" id="FOUI01000027">
    <property type="protein sequence ID" value="SFM90411.1"/>
    <property type="molecule type" value="Genomic_DNA"/>
</dbReference>
<dbReference type="Gene3D" id="2.180.10.10">
    <property type="entry name" value="RHS repeat-associated core"/>
    <property type="match status" value="1"/>
</dbReference>